<dbReference type="GO" id="GO:0005524">
    <property type="term" value="F:ATP binding"/>
    <property type="evidence" value="ECO:0007669"/>
    <property type="project" value="InterPro"/>
</dbReference>
<dbReference type="InterPro" id="IPR025723">
    <property type="entry name" value="ArsA/GET3_ATPase-like"/>
</dbReference>
<reference evidence="4 5" key="1">
    <citation type="submission" date="2018-06" db="EMBL/GenBank/DDBJ databases">
        <title>Halonotius sp. F13-13 a new haloarchaeeon isolated from a solar saltern from Isla Cristina, Huelva, Spain.</title>
        <authorList>
            <person name="Duran-Viseras A."/>
            <person name="Sanchez-Porro C."/>
            <person name="Ventosa A."/>
        </authorList>
    </citation>
    <scope>NUCLEOTIDE SEQUENCE [LARGE SCALE GENOMIC DNA]</scope>
    <source>
        <strain evidence="4 5">F13-13</strain>
    </source>
</reference>
<dbReference type="NCBIfam" id="TIGR00345">
    <property type="entry name" value="GET3_arsA_TRC40"/>
    <property type="match status" value="1"/>
</dbReference>
<dbReference type="PANTHER" id="PTHR10803">
    <property type="entry name" value="ARSENICAL PUMP-DRIVING ATPASE ARSENITE-TRANSLOCATING ATPASE"/>
    <property type="match status" value="1"/>
</dbReference>
<name>A0A3A6PRQ7_9EURY</name>
<sequence>MSDIDVEAVEEVDDEGEETDESVAVDAADGDTEVEVTATTTDLPDGVDAPEYVLYGGKGGVGKTTMAAATALSSAAGGAATLVVSTDPAHSLSDTLDTEVPARPTRIREEIPLWAAEIDPDAAMEEGVFGADGEPMGGMGDLGDQLGPMGDMLGGMGEGDDDDAGLGAMLGMGGSMPGADEAAAMRQLLEYLDDQRFDRVIVDTAPTGHTLRLLQLPEIMDSMVGRVMSIRQRMSGMVDGLKGMFGGGDDDPEPSADLDELRERIERLRAVLRDPDQTDFRVVMIPEEMSVVESKRLVGRLGEFGIPVQTLVVNRVMESVDDITDADIDPEWIVTPNLEDCEFCQRRWQVQQDALQAATDLFRDRTVKRVPLLADEVRGEGALRVVAACLR</sequence>
<feature type="region of interest" description="Disordered" evidence="2">
    <location>
        <begin position="1"/>
        <end position="27"/>
    </location>
</feature>
<evidence type="ECO:0000259" key="3">
    <source>
        <dbReference type="Pfam" id="PF02374"/>
    </source>
</evidence>
<dbReference type="RefSeq" id="WP_120101142.1">
    <property type="nucleotide sequence ID" value="NZ_QKNY01000004.1"/>
</dbReference>
<dbReference type="GO" id="GO:0016887">
    <property type="term" value="F:ATP hydrolysis activity"/>
    <property type="evidence" value="ECO:0007669"/>
    <property type="project" value="InterPro"/>
</dbReference>
<evidence type="ECO:0000256" key="1">
    <source>
        <dbReference type="ARBA" id="ARBA00011040"/>
    </source>
</evidence>
<keyword evidence="5" id="KW-1185">Reference proteome</keyword>
<dbReference type="InterPro" id="IPR016300">
    <property type="entry name" value="ATPase_ArsA/GET3"/>
</dbReference>
<evidence type="ECO:0000313" key="5">
    <source>
        <dbReference type="Proteomes" id="UP000276588"/>
    </source>
</evidence>
<dbReference type="CDD" id="cd02035">
    <property type="entry name" value="ArsA"/>
    <property type="match status" value="1"/>
</dbReference>
<organism evidence="4 5">
    <name type="scientific">Halonotius aquaticus</name>
    <dbReference type="NCBI Taxonomy" id="2216978"/>
    <lineage>
        <taxon>Archaea</taxon>
        <taxon>Methanobacteriati</taxon>
        <taxon>Methanobacteriota</taxon>
        <taxon>Stenosarchaea group</taxon>
        <taxon>Halobacteria</taxon>
        <taxon>Halobacteriales</taxon>
        <taxon>Haloferacaceae</taxon>
        <taxon>Halonotius</taxon>
    </lineage>
</organism>
<dbReference type="PANTHER" id="PTHR10803:SF3">
    <property type="entry name" value="ATPASE GET3"/>
    <property type="match status" value="1"/>
</dbReference>
<gene>
    <name evidence="4" type="ORF">DM826_02635</name>
</gene>
<accession>A0A3A6PRQ7</accession>
<dbReference type="SUPFAM" id="SSF52540">
    <property type="entry name" value="P-loop containing nucleoside triphosphate hydrolases"/>
    <property type="match status" value="1"/>
</dbReference>
<evidence type="ECO:0000313" key="4">
    <source>
        <dbReference type="EMBL" id="RJX44526.1"/>
    </source>
</evidence>
<dbReference type="InterPro" id="IPR027417">
    <property type="entry name" value="P-loop_NTPase"/>
</dbReference>
<dbReference type="Gene3D" id="3.40.50.300">
    <property type="entry name" value="P-loop containing nucleotide triphosphate hydrolases"/>
    <property type="match status" value="1"/>
</dbReference>
<evidence type="ECO:0000256" key="2">
    <source>
        <dbReference type="SAM" id="MobiDB-lite"/>
    </source>
</evidence>
<dbReference type="Pfam" id="PF02374">
    <property type="entry name" value="ArsA_ATPase"/>
    <property type="match status" value="1"/>
</dbReference>
<protein>
    <submittedName>
        <fullName evidence="4">Arsenic-transporting ATPase</fullName>
    </submittedName>
</protein>
<dbReference type="AlphaFoldDB" id="A0A3A6PRQ7"/>
<dbReference type="EMBL" id="QKNY01000004">
    <property type="protein sequence ID" value="RJX44526.1"/>
    <property type="molecule type" value="Genomic_DNA"/>
</dbReference>
<dbReference type="Proteomes" id="UP000276588">
    <property type="component" value="Unassembled WGS sequence"/>
</dbReference>
<feature type="domain" description="ArsA/GET3 Anion-transporting ATPase-like" evidence="3">
    <location>
        <begin position="51"/>
        <end position="390"/>
    </location>
</feature>
<dbReference type="OrthoDB" id="46198at2157"/>
<proteinExistence type="inferred from homology"/>
<comment type="similarity">
    <text evidence="1">Belongs to the arsA ATPase family.</text>
</comment>
<comment type="caution">
    <text evidence="4">The sequence shown here is derived from an EMBL/GenBank/DDBJ whole genome shotgun (WGS) entry which is preliminary data.</text>
</comment>